<evidence type="ECO:0008006" key="7">
    <source>
        <dbReference type="Google" id="ProtNLM"/>
    </source>
</evidence>
<dbReference type="InterPro" id="IPR050465">
    <property type="entry name" value="UPF0194_transport"/>
</dbReference>
<evidence type="ECO:0000313" key="6">
    <source>
        <dbReference type="Proteomes" id="UP000029868"/>
    </source>
</evidence>
<dbReference type="OrthoDB" id="6397038at2"/>
<dbReference type="EMBL" id="JQEC01000074">
    <property type="protein sequence ID" value="KGJ86790.1"/>
    <property type="molecule type" value="Genomic_DNA"/>
</dbReference>
<protein>
    <recommendedName>
        <fullName evidence="7">Efflux transporter, RND family, MFP subunit</fullName>
    </recommendedName>
</protein>
<accession>A0A099K924</accession>
<feature type="transmembrane region" description="Helical" evidence="4">
    <location>
        <begin position="15"/>
        <end position="34"/>
    </location>
</feature>
<keyword evidence="2 3" id="KW-0175">Coiled coil</keyword>
<name>A0A099K924_COLPS</name>
<comment type="subcellular location">
    <subcellularLocation>
        <location evidence="1">Cell envelope</location>
    </subcellularLocation>
</comment>
<feature type="coiled-coil region" evidence="3">
    <location>
        <begin position="172"/>
        <end position="231"/>
    </location>
</feature>
<dbReference type="Gene3D" id="1.10.287.470">
    <property type="entry name" value="Helix hairpin bin"/>
    <property type="match status" value="1"/>
</dbReference>
<evidence type="ECO:0000256" key="3">
    <source>
        <dbReference type="SAM" id="Coils"/>
    </source>
</evidence>
<dbReference type="GO" id="GO:0030313">
    <property type="term" value="C:cell envelope"/>
    <property type="evidence" value="ECO:0007669"/>
    <property type="project" value="UniProtKB-SubCell"/>
</dbReference>
<keyword evidence="4" id="KW-0812">Transmembrane</keyword>
<keyword evidence="4" id="KW-1133">Transmembrane helix</keyword>
<dbReference type="Gene3D" id="2.40.50.100">
    <property type="match status" value="1"/>
</dbReference>
<evidence type="ECO:0000256" key="2">
    <source>
        <dbReference type="ARBA" id="ARBA00023054"/>
    </source>
</evidence>
<organism evidence="5 6">
    <name type="scientific">Colwellia psychrerythraea</name>
    <name type="common">Vibrio psychroerythus</name>
    <dbReference type="NCBI Taxonomy" id="28229"/>
    <lineage>
        <taxon>Bacteria</taxon>
        <taxon>Pseudomonadati</taxon>
        <taxon>Pseudomonadota</taxon>
        <taxon>Gammaproteobacteria</taxon>
        <taxon>Alteromonadales</taxon>
        <taxon>Colwelliaceae</taxon>
        <taxon>Colwellia</taxon>
    </lineage>
</organism>
<dbReference type="PANTHER" id="PTHR32347">
    <property type="entry name" value="EFFLUX SYSTEM COMPONENT YKNX-RELATED"/>
    <property type="match status" value="1"/>
</dbReference>
<evidence type="ECO:0000256" key="1">
    <source>
        <dbReference type="ARBA" id="ARBA00004196"/>
    </source>
</evidence>
<comment type="caution">
    <text evidence="5">The sequence shown here is derived from an EMBL/GenBank/DDBJ whole genome shotgun (WGS) entry which is preliminary data.</text>
</comment>
<gene>
    <name evidence="5" type="ORF">GAB14E_4617</name>
</gene>
<evidence type="ECO:0000256" key="4">
    <source>
        <dbReference type="SAM" id="Phobius"/>
    </source>
</evidence>
<dbReference type="Proteomes" id="UP000029868">
    <property type="component" value="Unassembled WGS sequence"/>
</dbReference>
<reference evidence="5 6" key="1">
    <citation type="submission" date="2014-08" db="EMBL/GenBank/DDBJ databases">
        <title>Genomic and Phenotypic Diversity of Colwellia psychrerythraea strains from Disparate Marine Basins.</title>
        <authorList>
            <person name="Techtmann S.M."/>
            <person name="Stelling S.C."/>
            <person name="Utturkar S.M."/>
            <person name="Alshibli N."/>
            <person name="Harris A."/>
            <person name="Brown S.D."/>
            <person name="Hazen T.C."/>
        </authorList>
    </citation>
    <scope>NUCLEOTIDE SEQUENCE [LARGE SCALE GENOMIC DNA]</scope>
    <source>
        <strain evidence="5 6">GAB14E</strain>
    </source>
</reference>
<dbReference type="AlphaFoldDB" id="A0A099K924"/>
<sequence length="413" mass="45893">MDIIKKGNKNNNKKYIYFIVVVMVALAWIIFSFASGTSIKRQDILIKTVELGTLNIEVEGYGKLRSSKQKLLTSRSKATVKEIVLKPGALVTHDSIILHLDNLDLEHEVTIAKQEYTRQLANLRKLKLIQIREVLTNDENLAIIQADYDAANMRMTAMGDLASEGIVSQLDYNDLKLQTKQLKKRIQIIKNSYSKLKLVHAESINIQAEEIEIAKSNYDKVQENYSRLTVKAGMEGILQELPVELGQSLAVGQQIALIGGTKDLVALIKVPQSDADKIRIGQKASIDTRKNIIESEVLRISPTVENGTVEIEIALTGNLPAHLRPEQDIDAVIYIEKIEEAYFIQRPSNVSSFSTAMLYKLSQDQLSAQITSIEFGVTSGLFIQVISGATRGDSLVLSNLSYLTDLPVIGLNN</sequence>
<dbReference type="PATRIC" id="fig|28229.3.peg.4599"/>
<dbReference type="Gene3D" id="2.40.30.170">
    <property type="match status" value="1"/>
</dbReference>
<keyword evidence="4" id="KW-0472">Membrane</keyword>
<proteinExistence type="predicted"/>
<evidence type="ECO:0000313" key="5">
    <source>
        <dbReference type="EMBL" id="KGJ86790.1"/>
    </source>
</evidence>
<dbReference type="RefSeq" id="WP_033084525.1">
    <property type="nucleotide sequence ID" value="NZ_JQEC01000074.1"/>
</dbReference>